<dbReference type="InterPro" id="IPR011010">
    <property type="entry name" value="DNA_brk_join_enz"/>
</dbReference>
<comment type="caution">
    <text evidence="2">The sequence shown here is derived from an EMBL/GenBank/DDBJ whole genome shotgun (WGS) entry which is preliminary data.</text>
</comment>
<dbReference type="RefSeq" id="WP_341417392.1">
    <property type="nucleotide sequence ID" value="NZ_JBBPCC010000013.1"/>
</dbReference>
<accession>A0ABU9DN22</accession>
<gene>
    <name evidence="2" type="ORF">WMW72_20380</name>
</gene>
<dbReference type="InterPro" id="IPR013762">
    <property type="entry name" value="Integrase-like_cat_sf"/>
</dbReference>
<keyword evidence="1" id="KW-0233">DNA recombination</keyword>
<dbReference type="EMBL" id="JBBPCC010000013">
    <property type="protein sequence ID" value="MEK8130268.1"/>
    <property type="molecule type" value="Genomic_DNA"/>
</dbReference>
<keyword evidence="3" id="KW-1185">Reference proteome</keyword>
<evidence type="ECO:0000256" key="1">
    <source>
        <dbReference type="ARBA" id="ARBA00023172"/>
    </source>
</evidence>
<organism evidence="2 3">
    <name type="scientific">Paenibacillus filicis</name>
    <dbReference type="NCBI Taxonomy" id="669464"/>
    <lineage>
        <taxon>Bacteria</taxon>
        <taxon>Bacillati</taxon>
        <taxon>Bacillota</taxon>
        <taxon>Bacilli</taxon>
        <taxon>Bacillales</taxon>
        <taxon>Paenibacillaceae</taxon>
        <taxon>Paenibacillus</taxon>
    </lineage>
</organism>
<evidence type="ECO:0008006" key="4">
    <source>
        <dbReference type="Google" id="ProtNLM"/>
    </source>
</evidence>
<name>A0ABU9DN22_9BACL</name>
<evidence type="ECO:0000313" key="3">
    <source>
        <dbReference type="Proteomes" id="UP001469365"/>
    </source>
</evidence>
<reference evidence="2 3" key="1">
    <citation type="submission" date="2024-04" db="EMBL/GenBank/DDBJ databases">
        <title>draft genome sequnece of Paenibacillus filicis.</title>
        <authorList>
            <person name="Kim D.-U."/>
        </authorList>
    </citation>
    <scope>NUCLEOTIDE SEQUENCE [LARGE SCALE GENOMIC DNA]</scope>
    <source>
        <strain evidence="2 3">KACC14197</strain>
    </source>
</reference>
<evidence type="ECO:0000313" key="2">
    <source>
        <dbReference type="EMBL" id="MEK8130268.1"/>
    </source>
</evidence>
<proteinExistence type="predicted"/>
<protein>
    <recommendedName>
        <fullName evidence="4">Helix-turn-helix domain-containing protein</fullName>
    </recommendedName>
</protein>
<dbReference type="Proteomes" id="UP001469365">
    <property type="component" value="Unassembled WGS sequence"/>
</dbReference>
<dbReference type="Gene3D" id="1.10.443.10">
    <property type="entry name" value="Intergrase catalytic core"/>
    <property type="match status" value="1"/>
</dbReference>
<sequence>MSQLPTYKEVLEIEGPMIIGIAPAAKHLKTSPSYLKKLIEQKGLFKDCYLVKDKDFTSAPKKDNDAKYYFILRKLEEFSASNTLPEPKLLEQQYGTLITRFEAAKILKISFKTMEKRIQQGEYRECYFKAGEEIHSAIQEYYFIKRKVEELAMIHLPSVEELEQKYGKLVHIFEAAKVLNVRKGTLQKMIDHGYFKDVYFTSGIDVQTPPRRTKYLFILEKLKRIDLKEHFLGTEEVADHLKIGVNQLRNWYKKGLLKEGRISEQYWKIDWLEKNVNRIMKEVKTKSFQDQRNTVTGTPLEWLEEEAERGANVILNWINEYADYICNGGTIEMPGSIIGGKKPKNKERKKYLIRRSLAILCYKIVCGRCSIDDYWEITRPGFYRPLTEEERQIFDPTVFTVVDFRESDMSYAMRGYIESNFYVLVETYLKPFMWFVFKKQKQNLRESKRSLLEKNQKKSSPEWEAYETKKDLLELFEEDLEDIFKASFQEKPEPLEENQRPAIHFTREQIILFDQNIKNYKYITRHGHVRHKFENPLKRKAMYLFGSFTGVRNEELCELLIRDFELTEAGFLRRFEYVAGETFKTPQLGIVGPSKVTDDPNGYGLLKIRKDVTKGAYGPSPVWGTYIAPSLVTVINEYLSVLYKKFPETRAKGYLFRSEDRLHDEIYAPTTISYWIWENREVLCNFLPESEKRKYKYYDVRHTVADLILNQTKVTDDLRPHLERAAELHIRHDINNKSIRKSILRKNYAKDGTKADEYFSIMIEALGFPINLVGERQDSEYKSFYDWEIRKGYRKVVVVPEIEPEIISTETNRAAVESVSEEEAKRFNVLKENLRDQKNFFNEISSGFKKSFTKKYGLTEDGWLELLPKLQQKIVALEAQINEMKVG</sequence>
<dbReference type="SUPFAM" id="SSF56349">
    <property type="entry name" value="DNA breaking-rejoining enzymes"/>
    <property type="match status" value="1"/>
</dbReference>